<evidence type="ECO:0008006" key="4">
    <source>
        <dbReference type="Google" id="ProtNLM"/>
    </source>
</evidence>
<dbReference type="EMBL" id="JAUSSW010000017">
    <property type="protein sequence ID" value="MDQ0104479.1"/>
    <property type="molecule type" value="Genomic_DNA"/>
</dbReference>
<keyword evidence="1" id="KW-0812">Transmembrane</keyword>
<organism evidence="2 3">
    <name type="scientific">Paenarthrobacter nicotinovorans</name>
    <name type="common">Arthrobacter nicotinovorans</name>
    <dbReference type="NCBI Taxonomy" id="29320"/>
    <lineage>
        <taxon>Bacteria</taxon>
        <taxon>Bacillati</taxon>
        <taxon>Actinomycetota</taxon>
        <taxon>Actinomycetes</taxon>
        <taxon>Micrococcales</taxon>
        <taxon>Micrococcaceae</taxon>
        <taxon>Paenarthrobacter</taxon>
    </lineage>
</organism>
<dbReference type="RefSeq" id="WP_306879725.1">
    <property type="nucleotide sequence ID" value="NZ_JAUSSW010000017.1"/>
</dbReference>
<sequence>MTTSAQTLVASQDRLLGLQHRKTSIILGAMSLFVLGIPLGVFAFINARKAEAYGVKATAGKVLGVIGFVSGAIVLGVFVLTR</sequence>
<feature type="transmembrane region" description="Helical" evidence="1">
    <location>
        <begin position="59"/>
        <end position="80"/>
    </location>
</feature>
<name>A0ABT9TS24_PAENI</name>
<keyword evidence="1" id="KW-0472">Membrane</keyword>
<protein>
    <recommendedName>
        <fullName evidence="4">DUF4190 domain-containing protein</fullName>
    </recommendedName>
</protein>
<gene>
    <name evidence="2" type="ORF">J2T10_004154</name>
</gene>
<dbReference type="Proteomes" id="UP001244563">
    <property type="component" value="Unassembled WGS sequence"/>
</dbReference>
<evidence type="ECO:0000313" key="3">
    <source>
        <dbReference type="Proteomes" id="UP001244563"/>
    </source>
</evidence>
<evidence type="ECO:0000256" key="1">
    <source>
        <dbReference type="SAM" id="Phobius"/>
    </source>
</evidence>
<comment type="caution">
    <text evidence="2">The sequence shown here is derived from an EMBL/GenBank/DDBJ whole genome shotgun (WGS) entry which is preliminary data.</text>
</comment>
<evidence type="ECO:0000313" key="2">
    <source>
        <dbReference type="EMBL" id="MDQ0104479.1"/>
    </source>
</evidence>
<feature type="transmembrane region" description="Helical" evidence="1">
    <location>
        <begin position="25"/>
        <end position="47"/>
    </location>
</feature>
<reference evidence="2 3" key="1">
    <citation type="submission" date="2023-07" db="EMBL/GenBank/DDBJ databases">
        <title>Sorghum-associated microbial communities from plants grown in Nebraska, USA.</title>
        <authorList>
            <person name="Schachtman D."/>
        </authorList>
    </citation>
    <scope>NUCLEOTIDE SEQUENCE [LARGE SCALE GENOMIC DNA]</scope>
    <source>
        <strain evidence="2 3">CC523</strain>
    </source>
</reference>
<keyword evidence="3" id="KW-1185">Reference proteome</keyword>
<accession>A0ABT9TS24</accession>
<proteinExistence type="predicted"/>
<keyword evidence="1" id="KW-1133">Transmembrane helix</keyword>